<feature type="chain" id="PRO_5004252520" description="rRNA N-glycosylase" evidence="9">
    <location>
        <begin position="17"/>
        <end position="283"/>
    </location>
</feature>
<evidence type="ECO:0000256" key="1">
    <source>
        <dbReference type="ARBA" id="ARBA00000237"/>
    </source>
</evidence>
<evidence type="ECO:0000256" key="7">
    <source>
        <dbReference type="ARBA" id="ARBA00023193"/>
    </source>
</evidence>
<keyword evidence="4" id="KW-0800">Toxin</keyword>
<comment type="catalytic activity">
    <reaction evidence="1">
        <text>Endohydrolysis of the N-glycosidic bond at one specific adenosine on the 28S rRNA.</text>
        <dbReference type="EC" id="3.2.2.22"/>
    </reaction>
</comment>
<dbReference type="GO" id="GO:0090729">
    <property type="term" value="F:toxin activity"/>
    <property type="evidence" value="ECO:0007669"/>
    <property type="project" value="UniProtKB-KW"/>
</dbReference>
<evidence type="ECO:0000256" key="8">
    <source>
        <dbReference type="SAM" id="MobiDB-lite"/>
    </source>
</evidence>
<evidence type="ECO:0000256" key="5">
    <source>
        <dbReference type="ARBA" id="ARBA00022801"/>
    </source>
</evidence>
<dbReference type="AlphaFoldDB" id="Q599X2"/>
<organism evidence="10">
    <name type="scientific">Celosia cristata</name>
    <dbReference type="NCBI Taxonomy" id="124768"/>
    <lineage>
        <taxon>Eukaryota</taxon>
        <taxon>Viridiplantae</taxon>
        <taxon>Streptophyta</taxon>
        <taxon>Embryophyta</taxon>
        <taxon>Tracheophyta</taxon>
        <taxon>Spermatophyta</taxon>
        <taxon>Magnoliopsida</taxon>
        <taxon>eudicotyledons</taxon>
        <taxon>Gunneridae</taxon>
        <taxon>Pentapetalae</taxon>
        <taxon>Caryophyllales</taxon>
        <taxon>Amaranthaceae</taxon>
        <taxon>Celosia</taxon>
    </lineage>
</organism>
<feature type="compositionally biased region" description="Basic residues" evidence="8">
    <location>
        <begin position="190"/>
        <end position="199"/>
    </location>
</feature>
<proteinExistence type="evidence at transcript level"/>
<dbReference type="EC" id="3.2.2.22" evidence="3"/>
<evidence type="ECO:0000256" key="4">
    <source>
        <dbReference type="ARBA" id="ARBA00022656"/>
    </source>
</evidence>
<evidence type="ECO:0000256" key="3">
    <source>
        <dbReference type="ARBA" id="ARBA00012001"/>
    </source>
</evidence>
<evidence type="ECO:0000256" key="2">
    <source>
        <dbReference type="ARBA" id="ARBA00008544"/>
    </source>
</evidence>
<evidence type="ECO:0000256" key="9">
    <source>
        <dbReference type="SAM" id="SignalP"/>
    </source>
</evidence>
<accession>Q599X2</accession>
<reference evidence="10" key="1">
    <citation type="journal article" date="2006" name="Phytochemistry">
        <title>Molecular cloning and functional identification of a ribosome inactivating/antiviral protein from leaves of post-flowering stage of Celosia cristata and its expression in E. coli.</title>
        <authorList>
            <person name="Begam M."/>
            <person name="Kumar S."/>
            <person name="Roy S."/>
            <person name="Campanella J.J."/>
            <person name="Kapoor H.C."/>
        </authorList>
    </citation>
    <scope>NUCLEOTIDE SEQUENCE</scope>
    <source>
        <tissue evidence="10">Leaf</tissue>
    </source>
</reference>
<keyword evidence="7" id="KW-0652">Protein synthesis inhibitor</keyword>
<dbReference type="GO" id="GO:0006952">
    <property type="term" value="P:defense response"/>
    <property type="evidence" value="ECO:0007669"/>
    <property type="project" value="UniProtKB-KW"/>
</dbReference>
<name>Q599X2_9CARY</name>
<dbReference type="SUPFAM" id="SSF56371">
    <property type="entry name" value="Ribosome inactivating proteins (RIP)"/>
    <property type="match status" value="1"/>
</dbReference>
<dbReference type="GO" id="GO:0017148">
    <property type="term" value="P:negative regulation of translation"/>
    <property type="evidence" value="ECO:0007669"/>
    <property type="project" value="UniProtKB-KW"/>
</dbReference>
<keyword evidence="6" id="KW-0611">Plant defense</keyword>
<evidence type="ECO:0000256" key="6">
    <source>
        <dbReference type="ARBA" id="ARBA00022821"/>
    </source>
</evidence>
<protein>
    <recommendedName>
        <fullName evidence="3">rRNA N-glycosylase</fullName>
        <ecNumber evidence="3">3.2.2.22</ecNumber>
    </recommendedName>
</protein>
<sequence>MRRLGVFLSLWLISQGADISFNLETAQGFIMIITVNLYNLIQSKDCYVFETRVAPGGFSITVAYEDHCAWFNPLYRDSVGYFDIGPLVVYLIKQINTQSADDKNFRNRWFPPYVYVRADESDTQYVGGNMAEYIWGYVDQRYSIFAFLCQPLEEKFLRDSRNRPELRESVGHSMGGNTRPDLWGPTRDGGRKREKCAKNKRAQGLTSLGALKQLNTNDGNQDARFPLLIQMSSEAVRFKHYSAIRGILARPPNQQNLASIALKDNWARMHFAAIVGKKQLGVN</sequence>
<keyword evidence="5" id="KW-0378">Hydrolase</keyword>
<gene>
    <name evidence="10" type="primary">p-1</name>
</gene>
<keyword evidence="9" id="KW-0732">Signal</keyword>
<feature type="region of interest" description="Disordered" evidence="8">
    <location>
        <begin position="167"/>
        <end position="199"/>
    </location>
</feature>
<comment type="similarity">
    <text evidence="2">Belongs to the ribosome-inactivating protein family. Type 1 RIP subfamily.</text>
</comment>
<dbReference type="InterPro" id="IPR036041">
    <property type="entry name" value="Ribosome-inact_prot_sf"/>
</dbReference>
<dbReference type="EMBL" id="AJ784781">
    <property type="protein sequence ID" value="CAH04896.1"/>
    <property type="molecule type" value="mRNA"/>
</dbReference>
<dbReference type="GO" id="GO:0030598">
    <property type="term" value="F:rRNA N-glycosylase activity"/>
    <property type="evidence" value="ECO:0007669"/>
    <property type="project" value="UniProtKB-EC"/>
</dbReference>
<evidence type="ECO:0000313" key="10">
    <source>
        <dbReference type="EMBL" id="CAH04896.1"/>
    </source>
</evidence>
<feature type="signal peptide" evidence="9">
    <location>
        <begin position="1"/>
        <end position="16"/>
    </location>
</feature>